<name>A0ACB5TXQ7_AMBMO</name>
<evidence type="ECO:0000313" key="2">
    <source>
        <dbReference type="Proteomes" id="UP001165064"/>
    </source>
</evidence>
<gene>
    <name evidence="1" type="ORF">Amon02_001021400</name>
</gene>
<protein>
    <submittedName>
        <fullName evidence="1">Unnamed protein product</fullName>
    </submittedName>
</protein>
<organism evidence="1 2">
    <name type="scientific">Ambrosiozyma monospora</name>
    <name type="common">Yeast</name>
    <name type="synonym">Endomycopsis monosporus</name>
    <dbReference type="NCBI Taxonomy" id="43982"/>
    <lineage>
        <taxon>Eukaryota</taxon>
        <taxon>Fungi</taxon>
        <taxon>Dikarya</taxon>
        <taxon>Ascomycota</taxon>
        <taxon>Saccharomycotina</taxon>
        <taxon>Pichiomycetes</taxon>
        <taxon>Pichiales</taxon>
        <taxon>Pichiaceae</taxon>
        <taxon>Ambrosiozyma</taxon>
    </lineage>
</organism>
<dbReference type="EMBL" id="BSXS01010074">
    <property type="protein sequence ID" value="GME97331.1"/>
    <property type="molecule type" value="Genomic_DNA"/>
</dbReference>
<evidence type="ECO:0000313" key="1">
    <source>
        <dbReference type="EMBL" id="GME97331.1"/>
    </source>
</evidence>
<proteinExistence type="predicted"/>
<comment type="caution">
    <text evidence="1">The sequence shown here is derived from an EMBL/GenBank/DDBJ whole genome shotgun (WGS) entry which is preliminary data.</text>
</comment>
<keyword evidence="2" id="KW-1185">Reference proteome</keyword>
<accession>A0ACB5TXQ7</accession>
<dbReference type="Proteomes" id="UP001165064">
    <property type="component" value="Unassembled WGS sequence"/>
</dbReference>
<sequence>MNLELERLQNNLYTMSKLTSETAAQFEGIKTLGRQQASFFMSSHAVFQAVSEKKELKRQRILMLQQQAQEQQQTQQLDQDDSDIHQQMELPSSSQ</sequence>
<reference evidence="1" key="1">
    <citation type="submission" date="2023-04" db="EMBL/GenBank/DDBJ databases">
        <title>Ambrosiozyma monospora NBRC 10751.</title>
        <authorList>
            <person name="Ichikawa N."/>
            <person name="Sato H."/>
            <person name="Tonouchi N."/>
        </authorList>
    </citation>
    <scope>NUCLEOTIDE SEQUENCE</scope>
    <source>
        <strain evidence="1">NBRC 10751</strain>
    </source>
</reference>